<evidence type="ECO:0000256" key="1">
    <source>
        <dbReference type="SAM" id="MobiDB-lite"/>
    </source>
</evidence>
<feature type="compositionally biased region" description="Basic and acidic residues" evidence="1">
    <location>
        <begin position="587"/>
        <end position="597"/>
    </location>
</feature>
<name>A0ABR1TX20_9PEZI</name>
<evidence type="ECO:0000313" key="3">
    <source>
        <dbReference type="Proteomes" id="UP001444661"/>
    </source>
</evidence>
<proteinExistence type="predicted"/>
<dbReference type="EMBL" id="JAQQWK010000002">
    <property type="protein sequence ID" value="KAK8051196.1"/>
    <property type="molecule type" value="Genomic_DNA"/>
</dbReference>
<reference evidence="2 3" key="1">
    <citation type="submission" date="2023-01" db="EMBL/GenBank/DDBJ databases">
        <title>Analysis of 21 Apiospora genomes using comparative genomics revels a genus with tremendous synthesis potential of carbohydrate active enzymes and secondary metabolites.</title>
        <authorList>
            <person name="Sorensen T."/>
        </authorList>
    </citation>
    <scope>NUCLEOTIDE SEQUENCE [LARGE SCALE GENOMIC DNA]</scope>
    <source>
        <strain evidence="2 3">CBS 33761</strain>
    </source>
</reference>
<protein>
    <submittedName>
        <fullName evidence="2">Uncharacterized protein</fullName>
    </submittedName>
</protein>
<comment type="caution">
    <text evidence="2">The sequence shown here is derived from an EMBL/GenBank/DDBJ whole genome shotgun (WGS) entry which is preliminary data.</text>
</comment>
<keyword evidence="3" id="KW-1185">Reference proteome</keyword>
<evidence type="ECO:0000313" key="2">
    <source>
        <dbReference type="EMBL" id="KAK8051196.1"/>
    </source>
</evidence>
<accession>A0ABR1TX20</accession>
<feature type="compositionally biased region" description="Low complexity" evidence="1">
    <location>
        <begin position="386"/>
        <end position="407"/>
    </location>
</feature>
<feature type="region of interest" description="Disordered" evidence="1">
    <location>
        <begin position="566"/>
        <end position="599"/>
    </location>
</feature>
<feature type="compositionally biased region" description="Gly residues" evidence="1">
    <location>
        <begin position="1"/>
        <end position="14"/>
    </location>
</feature>
<feature type="compositionally biased region" description="Polar residues" evidence="1">
    <location>
        <begin position="253"/>
        <end position="263"/>
    </location>
</feature>
<dbReference type="Proteomes" id="UP001444661">
    <property type="component" value="Unassembled WGS sequence"/>
</dbReference>
<feature type="compositionally biased region" description="Basic and acidic residues" evidence="1">
    <location>
        <begin position="264"/>
        <end position="278"/>
    </location>
</feature>
<feature type="region of interest" description="Disordered" evidence="1">
    <location>
        <begin position="1"/>
        <end position="38"/>
    </location>
</feature>
<sequence length="674" mass="73449">MAGNVGGVQEGGAAGTKRPAGNDLGNGNTKRANTRETAAKRTIVPVDDLLNVDFRGLTKLCHRHDRQVGDLGNPFQDVERWARRALPKAQWDSDKHVGHWMRSKSLGVVYMFKNGYCYDNGREFITVPVYGRWLEYIGFKHFKSDEGPEWYTILNATRPGFKTGNPERPNLDVGSWTMSRFGKPVIVGKDNNFYQSVLDAFRERNQAKITDDQEIEVPIKFLTMSNELELEPPRPHQLKMQEYGPYLRLLGESQKQTASQQPTESHEVTVGESKRGETTHNVTPETGKPKEETPIVESQQTNTSPNVQLPPNPKTPKKPRETATKISQGLTTPGSEKLTSEAVNKRKSPLGTQTPTGKTTEKAPVATGTVSQPNPGLRTPKEEQKTTSPTAATTTPAVVDTKVTAPTSSQPTGTGYIPESIGFSTYSNNRPRGSTGLVFGSKVPVPTGTQVQQPGTAGSLLNAKVAQNKGNTTGVTSSNAKTEAQAIAESRAIIEAQLAAELKTQRAATTAMELDDRGVFMTQSGTGSQAPIKGHAIAQAAIIDSAYQPFSVAAKQAFKHFVENEADKDTGNLDDEVNTGTQNPPKDPSKGKREELHGQSQRLSFGVEFEFVMPVVLEEWLDGSNIDEELLPALNVIPLTWIVHCPERTLTLRRTALPNSTCGETGWTSKSSPP</sequence>
<feature type="compositionally biased region" description="Polar residues" evidence="1">
    <location>
        <begin position="296"/>
        <end position="307"/>
    </location>
</feature>
<gene>
    <name evidence="2" type="ORF">PG993_002581</name>
</gene>
<organism evidence="2 3">
    <name type="scientific">Apiospora rasikravindrae</name>
    <dbReference type="NCBI Taxonomy" id="990691"/>
    <lineage>
        <taxon>Eukaryota</taxon>
        <taxon>Fungi</taxon>
        <taxon>Dikarya</taxon>
        <taxon>Ascomycota</taxon>
        <taxon>Pezizomycotina</taxon>
        <taxon>Sordariomycetes</taxon>
        <taxon>Xylariomycetidae</taxon>
        <taxon>Amphisphaeriales</taxon>
        <taxon>Apiosporaceae</taxon>
        <taxon>Apiospora</taxon>
    </lineage>
</organism>
<feature type="compositionally biased region" description="Polar residues" evidence="1">
    <location>
        <begin position="324"/>
        <end position="334"/>
    </location>
</feature>
<feature type="region of interest" description="Disordered" evidence="1">
    <location>
        <begin position="253"/>
        <end position="418"/>
    </location>
</feature>